<evidence type="ECO:0000313" key="3">
    <source>
        <dbReference type="Proteomes" id="UP000558488"/>
    </source>
</evidence>
<sequence>MGGKGGRRWLGWMEEKVLERSWSTEDKAEHTPSPSHTPPFKAGSTPGGWHWAELCQAPVLEGSPQGFYSCFSMSPSGTEEGGPSDPLRQPGTTLTTTMVAHATSMSRPDYAIHLPLPLLLSLPSCSLLYVGVRAVLVKCKLSHVTPLLRPSNGFPLHQSKIFYLS</sequence>
<feature type="region of interest" description="Disordered" evidence="1">
    <location>
        <begin position="21"/>
        <end position="43"/>
    </location>
</feature>
<name>A0A7J7XBI4_PIPKU</name>
<gene>
    <name evidence="2" type="ORF">mPipKuh1_010616</name>
</gene>
<dbReference type="Proteomes" id="UP000558488">
    <property type="component" value="Unassembled WGS sequence"/>
</dbReference>
<reference evidence="2 3" key="1">
    <citation type="journal article" date="2020" name="Nature">
        <title>Six reference-quality genomes reveal evolution of bat adaptations.</title>
        <authorList>
            <person name="Jebb D."/>
            <person name="Huang Z."/>
            <person name="Pippel M."/>
            <person name="Hughes G.M."/>
            <person name="Lavrichenko K."/>
            <person name="Devanna P."/>
            <person name="Winkler S."/>
            <person name="Jermiin L.S."/>
            <person name="Skirmuntt E.C."/>
            <person name="Katzourakis A."/>
            <person name="Burkitt-Gray L."/>
            <person name="Ray D.A."/>
            <person name="Sullivan K.A.M."/>
            <person name="Roscito J.G."/>
            <person name="Kirilenko B.M."/>
            <person name="Davalos L.M."/>
            <person name="Corthals A.P."/>
            <person name="Power M.L."/>
            <person name="Jones G."/>
            <person name="Ransome R.D."/>
            <person name="Dechmann D.K.N."/>
            <person name="Locatelli A.G."/>
            <person name="Puechmaille S.J."/>
            <person name="Fedrigo O."/>
            <person name="Jarvis E.D."/>
            <person name="Hiller M."/>
            <person name="Vernes S.C."/>
            <person name="Myers E.W."/>
            <person name="Teeling E.C."/>
        </authorList>
    </citation>
    <scope>NUCLEOTIDE SEQUENCE [LARGE SCALE GENOMIC DNA]</scope>
    <source>
        <strain evidence="2">MPipKuh1</strain>
        <tissue evidence="2">Flight muscle</tissue>
    </source>
</reference>
<protein>
    <submittedName>
        <fullName evidence="2">Uncharacterized protein</fullName>
    </submittedName>
</protein>
<dbReference type="EMBL" id="JACAGB010000008">
    <property type="protein sequence ID" value="KAF6346868.1"/>
    <property type="molecule type" value="Genomic_DNA"/>
</dbReference>
<evidence type="ECO:0000313" key="2">
    <source>
        <dbReference type="EMBL" id="KAF6346868.1"/>
    </source>
</evidence>
<proteinExistence type="predicted"/>
<evidence type="ECO:0000256" key="1">
    <source>
        <dbReference type="SAM" id="MobiDB-lite"/>
    </source>
</evidence>
<comment type="caution">
    <text evidence="2">The sequence shown here is derived from an EMBL/GenBank/DDBJ whole genome shotgun (WGS) entry which is preliminary data.</text>
</comment>
<feature type="compositionally biased region" description="Basic and acidic residues" evidence="1">
    <location>
        <begin position="21"/>
        <end position="30"/>
    </location>
</feature>
<keyword evidence="3" id="KW-1185">Reference proteome</keyword>
<accession>A0A7J7XBI4</accession>
<dbReference type="AlphaFoldDB" id="A0A7J7XBI4"/>
<organism evidence="2 3">
    <name type="scientific">Pipistrellus kuhlii</name>
    <name type="common">Kuhl's pipistrelle</name>
    <dbReference type="NCBI Taxonomy" id="59472"/>
    <lineage>
        <taxon>Eukaryota</taxon>
        <taxon>Metazoa</taxon>
        <taxon>Chordata</taxon>
        <taxon>Craniata</taxon>
        <taxon>Vertebrata</taxon>
        <taxon>Euteleostomi</taxon>
        <taxon>Mammalia</taxon>
        <taxon>Eutheria</taxon>
        <taxon>Laurasiatheria</taxon>
        <taxon>Chiroptera</taxon>
        <taxon>Yangochiroptera</taxon>
        <taxon>Vespertilionidae</taxon>
        <taxon>Pipistrellus</taxon>
    </lineage>
</organism>